<organism evidence="4 5">
    <name type="scientific">Trichoderma harzianum</name>
    <name type="common">Hypocrea lixii</name>
    <dbReference type="NCBI Taxonomy" id="5544"/>
    <lineage>
        <taxon>Eukaryota</taxon>
        <taxon>Fungi</taxon>
        <taxon>Dikarya</taxon>
        <taxon>Ascomycota</taxon>
        <taxon>Pezizomycotina</taxon>
        <taxon>Sordariomycetes</taxon>
        <taxon>Hypocreomycetidae</taxon>
        <taxon>Hypocreales</taxon>
        <taxon>Hypocreaceae</taxon>
        <taxon>Trichoderma</taxon>
    </lineage>
</organism>
<evidence type="ECO:0000256" key="2">
    <source>
        <dbReference type="ARBA" id="ARBA00023445"/>
    </source>
</evidence>
<dbReference type="Proteomes" id="UP000034112">
    <property type="component" value="Unassembled WGS sequence"/>
</dbReference>
<protein>
    <submittedName>
        <fullName evidence="4">Aldehyde reductase</fullName>
    </submittedName>
</protein>
<evidence type="ECO:0000313" key="4">
    <source>
        <dbReference type="EMBL" id="KKO98983.1"/>
    </source>
</evidence>
<dbReference type="PANTHER" id="PTHR10366:SF562">
    <property type="entry name" value="ALDEHYDE REDUCTASE II (AFU_ORTHOLOGUE AFUA_1G11360)"/>
    <property type="match status" value="1"/>
</dbReference>
<evidence type="ECO:0000313" key="5">
    <source>
        <dbReference type="Proteomes" id="UP000034112"/>
    </source>
</evidence>
<dbReference type="OMA" id="YYINIVD"/>
<dbReference type="Pfam" id="PF01073">
    <property type="entry name" value="3Beta_HSD"/>
    <property type="match status" value="1"/>
</dbReference>
<dbReference type="EMBL" id="JOKZ01000367">
    <property type="protein sequence ID" value="KKO98983.1"/>
    <property type="molecule type" value="Genomic_DNA"/>
</dbReference>
<dbReference type="Gene3D" id="3.40.50.720">
    <property type="entry name" value="NAD(P)-binding Rossmann-like Domain"/>
    <property type="match status" value="1"/>
</dbReference>
<dbReference type="GO" id="GO:0016616">
    <property type="term" value="F:oxidoreductase activity, acting on the CH-OH group of donors, NAD or NADP as acceptor"/>
    <property type="evidence" value="ECO:0007669"/>
    <property type="project" value="InterPro"/>
</dbReference>
<sequence>MSHLDVEPSIPVGSTVVVSGANGNIASHIVDQLIKAGYIVRGTVRDVKKNNWLIDHFSNIYGPRKIELVEVPDMSARGAFDEAVKGASGFIHTATPVMESADPNAAIPVVIQGTLGALQSAAKEPKMKRFILTSSSGACTAPKPGKVFTIDSNTWNEEAITAAWAPPPYEGFERLLDVYYASKTQGEKEAWKWVRENNPKFVLNTVLPNANFGPVVDKHHQKYHSTLGWIRALWNGFDGEEGVRSQPPQYYINIVDDAIVHVAALLYKDVNNERLFTFAYPYNWNDILAAFRKLYPSKKFIDDIPNLPRDLSIVTNGRAEDLLKRFAGHGWTNLEETIKSTVADY</sequence>
<gene>
    <name evidence="4" type="ORF">THAR02_08920</name>
</gene>
<dbReference type="AlphaFoldDB" id="A0A0G0A0V7"/>
<dbReference type="FunFam" id="3.40.50.720:FF:000426">
    <property type="entry name" value="Aldehyde reductase 2"/>
    <property type="match status" value="1"/>
</dbReference>
<dbReference type="InterPro" id="IPR050425">
    <property type="entry name" value="NAD(P)_dehydrat-like"/>
</dbReference>
<proteinExistence type="inferred from homology"/>
<dbReference type="InterPro" id="IPR036291">
    <property type="entry name" value="NAD(P)-bd_dom_sf"/>
</dbReference>
<dbReference type="OrthoDB" id="2735536at2759"/>
<evidence type="ECO:0000259" key="3">
    <source>
        <dbReference type="Pfam" id="PF01073"/>
    </source>
</evidence>
<evidence type="ECO:0000256" key="1">
    <source>
        <dbReference type="ARBA" id="ARBA00023002"/>
    </source>
</evidence>
<comment type="similarity">
    <text evidence="2">Belongs to the NAD(P)-dependent epimerase/dehydratase family. Dihydroflavonol-4-reductase subfamily.</text>
</comment>
<dbReference type="GO" id="GO:0006694">
    <property type="term" value="P:steroid biosynthetic process"/>
    <property type="evidence" value="ECO:0007669"/>
    <property type="project" value="InterPro"/>
</dbReference>
<feature type="domain" description="3-beta hydroxysteroid dehydrogenase/isomerase" evidence="3">
    <location>
        <begin position="17"/>
        <end position="149"/>
    </location>
</feature>
<name>A0A0G0A0V7_TRIHA</name>
<keyword evidence="1" id="KW-0560">Oxidoreductase</keyword>
<dbReference type="SUPFAM" id="SSF51735">
    <property type="entry name" value="NAD(P)-binding Rossmann-fold domains"/>
    <property type="match status" value="1"/>
</dbReference>
<dbReference type="PANTHER" id="PTHR10366">
    <property type="entry name" value="NAD DEPENDENT EPIMERASE/DEHYDRATASE"/>
    <property type="match status" value="1"/>
</dbReference>
<reference evidence="5" key="1">
    <citation type="journal article" date="2015" name="Genome Announc.">
        <title>Draft whole-genome sequence of the biocontrol agent Trichoderma harzianum T6776.</title>
        <authorList>
            <person name="Baroncelli R."/>
            <person name="Piaggeschi G."/>
            <person name="Fiorini L."/>
            <person name="Bertolini E."/>
            <person name="Zapparata A."/>
            <person name="Pe M.E."/>
            <person name="Sarrocco S."/>
            <person name="Vannacci G."/>
        </authorList>
    </citation>
    <scope>NUCLEOTIDE SEQUENCE [LARGE SCALE GENOMIC DNA]</scope>
    <source>
        <strain evidence="5">T6776</strain>
    </source>
</reference>
<comment type="caution">
    <text evidence="4">The sequence shown here is derived from an EMBL/GenBank/DDBJ whole genome shotgun (WGS) entry which is preliminary data.</text>
</comment>
<accession>A0A0G0A0V7</accession>
<dbReference type="InterPro" id="IPR002225">
    <property type="entry name" value="3Beta_OHSteriod_DH/Estase"/>
</dbReference>